<evidence type="ECO:0000313" key="6">
    <source>
        <dbReference type="EMBL" id="HJD98242.1"/>
    </source>
</evidence>
<organism evidence="6 7">
    <name type="scientific">Mailhella massiliensis</name>
    <dbReference type="NCBI Taxonomy" id="1903261"/>
    <lineage>
        <taxon>Bacteria</taxon>
        <taxon>Pseudomonadati</taxon>
        <taxon>Thermodesulfobacteriota</taxon>
        <taxon>Desulfovibrionia</taxon>
        <taxon>Desulfovibrionales</taxon>
        <taxon>Desulfovibrionaceae</taxon>
        <taxon>Mailhella</taxon>
    </lineage>
</organism>
<reference evidence="6" key="2">
    <citation type="submission" date="2021-09" db="EMBL/GenBank/DDBJ databases">
        <authorList>
            <person name="Gilroy R."/>
        </authorList>
    </citation>
    <scope>NUCLEOTIDE SEQUENCE</scope>
    <source>
        <strain evidence="6">ChiGjej2B2-19336</strain>
    </source>
</reference>
<name>A0A921AYL2_9BACT</name>
<gene>
    <name evidence="5 6" type="primary">rpmB</name>
    <name evidence="6" type="ORF">K8W16_11435</name>
</gene>
<dbReference type="GO" id="GO:0006412">
    <property type="term" value="P:translation"/>
    <property type="evidence" value="ECO:0007669"/>
    <property type="project" value="UniProtKB-UniRule"/>
</dbReference>
<dbReference type="GO" id="GO:0005840">
    <property type="term" value="C:ribosome"/>
    <property type="evidence" value="ECO:0007669"/>
    <property type="project" value="UniProtKB-KW"/>
</dbReference>
<dbReference type="InterPro" id="IPR050096">
    <property type="entry name" value="Bacterial_rp_bL28"/>
</dbReference>
<dbReference type="PANTHER" id="PTHR39080:SF1">
    <property type="entry name" value="LARGE RIBOSOMAL SUBUNIT PROTEIN BL28A"/>
    <property type="match status" value="1"/>
</dbReference>
<dbReference type="NCBIfam" id="TIGR00009">
    <property type="entry name" value="L28"/>
    <property type="match status" value="1"/>
</dbReference>
<dbReference type="PANTHER" id="PTHR39080">
    <property type="entry name" value="50S RIBOSOMAL PROTEIN L28"/>
    <property type="match status" value="1"/>
</dbReference>
<evidence type="ECO:0000256" key="4">
    <source>
        <dbReference type="ARBA" id="ARBA00035174"/>
    </source>
</evidence>
<evidence type="ECO:0000256" key="3">
    <source>
        <dbReference type="ARBA" id="ARBA00023274"/>
    </source>
</evidence>
<comment type="similarity">
    <text evidence="1 5">Belongs to the bacterial ribosomal protein bL28 family.</text>
</comment>
<evidence type="ECO:0000256" key="1">
    <source>
        <dbReference type="ARBA" id="ARBA00008760"/>
    </source>
</evidence>
<evidence type="ECO:0000256" key="5">
    <source>
        <dbReference type="HAMAP-Rule" id="MF_00373"/>
    </source>
</evidence>
<dbReference type="InterPro" id="IPR034704">
    <property type="entry name" value="Ribosomal_bL28/bL31-like_sf"/>
</dbReference>
<proteinExistence type="inferred from homology"/>
<keyword evidence="2 5" id="KW-0689">Ribosomal protein</keyword>
<dbReference type="GO" id="GO:0003735">
    <property type="term" value="F:structural constituent of ribosome"/>
    <property type="evidence" value="ECO:0007669"/>
    <property type="project" value="InterPro"/>
</dbReference>
<dbReference type="InterPro" id="IPR001383">
    <property type="entry name" value="Ribosomal_bL28_bact-type"/>
</dbReference>
<protein>
    <recommendedName>
        <fullName evidence="4 5">Large ribosomal subunit protein bL28</fullName>
    </recommendedName>
</protein>
<accession>A0A921AYL2</accession>
<dbReference type="HAMAP" id="MF_00373">
    <property type="entry name" value="Ribosomal_bL28"/>
    <property type="match status" value="1"/>
</dbReference>
<dbReference type="GO" id="GO:1990904">
    <property type="term" value="C:ribonucleoprotein complex"/>
    <property type="evidence" value="ECO:0007669"/>
    <property type="project" value="UniProtKB-KW"/>
</dbReference>
<dbReference type="Gene3D" id="2.30.170.40">
    <property type="entry name" value="Ribosomal protein L28/L24"/>
    <property type="match status" value="1"/>
</dbReference>
<dbReference type="InterPro" id="IPR037147">
    <property type="entry name" value="Ribosomal_bL28_sf"/>
</dbReference>
<keyword evidence="3 5" id="KW-0687">Ribonucleoprotein</keyword>
<comment type="caution">
    <text evidence="6">The sequence shown here is derived from an EMBL/GenBank/DDBJ whole genome shotgun (WGS) entry which is preliminary data.</text>
</comment>
<dbReference type="AlphaFoldDB" id="A0A921AYL2"/>
<evidence type="ECO:0000313" key="7">
    <source>
        <dbReference type="Proteomes" id="UP000698963"/>
    </source>
</evidence>
<dbReference type="InterPro" id="IPR026569">
    <property type="entry name" value="Ribosomal_bL28"/>
</dbReference>
<dbReference type="Proteomes" id="UP000698963">
    <property type="component" value="Unassembled WGS sequence"/>
</dbReference>
<dbReference type="Pfam" id="PF00830">
    <property type="entry name" value="Ribosomal_L28"/>
    <property type="match status" value="1"/>
</dbReference>
<dbReference type="RefSeq" id="WP_077071464.1">
    <property type="nucleotide sequence ID" value="NZ_CALUWX010000043.1"/>
</dbReference>
<evidence type="ECO:0000256" key="2">
    <source>
        <dbReference type="ARBA" id="ARBA00022980"/>
    </source>
</evidence>
<reference evidence="6" key="1">
    <citation type="journal article" date="2021" name="PeerJ">
        <title>Extensive microbial diversity within the chicken gut microbiome revealed by metagenomics and culture.</title>
        <authorList>
            <person name="Gilroy R."/>
            <person name="Ravi A."/>
            <person name="Getino M."/>
            <person name="Pursley I."/>
            <person name="Horton D.L."/>
            <person name="Alikhan N.F."/>
            <person name="Baker D."/>
            <person name="Gharbi K."/>
            <person name="Hall N."/>
            <person name="Watson M."/>
            <person name="Adriaenssens E.M."/>
            <person name="Foster-Nyarko E."/>
            <person name="Jarju S."/>
            <person name="Secka A."/>
            <person name="Antonio M."/>
            <person name="Oren A."/>
            <person name="Chaudhuri R.R."/>
            <person name="La Ragione R."/>
            <person name="Hildebrand F."/>
            <person name="Pallen M.J."/>
        </authorList>
    </citation>
    <scope>NUCLEOTIDE SEQUENCE</scope>
    <source>
        <strain evidence="6">ChiGjej2B2-19336</strain>
    </source>
</reference>
<dbReference type="OrthoDB" id="9805609at2"/>
<dbReference type="EMBL" id="DYZA01000233">
    <property type="protein sequence ID" value="HJD98242.1"/>
    <property type="molecule type" value="Genomic_DNA"/>
</dbReference>
<dbReference type="SUPFAM" id="SSF143800">
    <property type="entry name" value="L28p-like"/>
    <property type="match status" value="1"/>
</dbReference>
<sequence>MGKQCEICGKKAQVGNLVSHSNIKTKRRFNPNLQAVRHQDADGTVRTINVCTRCLRSGAVVKPVVKNDAE</sequence>